<dbReference type="Pfam" id="PF21319">
    <property type="entry name" value="zf-FCS_1"/>
    <property type="match status" value="1"/>
</dbReference>
<feature type="domain" description="SAM" evidence="9">
    <location>
        <begin position="244"/>
        <end position="308"/>
    </location>
</feature>
<evidence type="ECO:0000256" key="2">
    <source>
        <dbReference type="ARBA" id="ARBA00022723"/>
    </source>
</evidence>
<protein>
    <submittedName>
        <fullName evidence="11">Uncharacterized protein</fullName>
    </submittedName>
</protein>
<evidence type="ECO:0000256" key="4">
    <source>
        <dbReference type="ARBA" id="ARBA00022833"/>
    </source>
</evidence>
<evidence type="ECO:0000313" key="11">
    <source>
        <dbReference type="EMBL" id="CAK8683023.1"/>
    </source>
</evidence>
<dbReference type="Pfam" id="PF00536">
    <property type="entry name" value="SAM_1"/>
    <property type="match status" value="1"/>
</dbReference>
<keyword evidence="4" id="KW-0862">Zinc</keyword>
<dbReference type="Gene3D" id="1.10.150.50">
    <property type="entry name" value="Transcription Factor, Ets-1"/>
    <property type="match status" value="1"/>
</dbReference>
<keyword evidence="5" id="KW-0238">DNA-binding</keyword>
<dbReference type="Proteomes" id="UP001642483">
    <property type="component" value="Unassembled WGS sequence"/>
</dbReference>
<evidence type="ECO:0000256" key="1">
    <source>
        <dbReference type="ARBA" id="ARBA00004123"/>
    </source>
</evidence>
<dbReference type="PROSITE" id="PS51024">
    <property type="entry name" value="ZF_FCS"/>
    <property type="match status" value="1"/>
</dbReference>
<keyword evidence="6" id="KW-0539">Nucleus</keyword>
<comment type="subcellular location">
    <subcellularLocation>
        <location evidence="1">Nucleus</location>
    </subcellularLocation>
</comment>
<dbReference type="InterPro" id="IPR050548">
    <property type="entry name" value="PcG_chromatin_remod_factors"/>
</dbReference>
<organism evidence="11 12">
    <name type="scientific">Clavelina lepadiformis</name>
    <name type="common">Light-bulb sea squirt</name>
    <name type="synonym">Ascidia lepadiformis</name>
    <dbReference type="NCBI Taxonomy" id="159417"/>
    <lineage>
        <taxon>Eukaryota</taxon>
        <taxon>Metazoa</taxon>
        <taxon>Chordata</taxon>
        <taxon>Tunicata</taxon>
        <taxon>Ascidiacea</taxon>
        <taxon>Aplousobranchia</taxon>
        <taxon>Clavelinidae</taxon>
        <taxon>Clavelina</taxon>
    </lineage>
</organism>
<feature type="compositionally biased region" description="Low complexity" evidence="8">
    <location>
        <begin position="193"/>
        <end position="204"/>
    </location>
</feature>
<sequence>METTLTSVSQVDNVNDNDAYQIQDNAENNNKRIPEVKQHIITHIIDGFVFEESLTPFTPTRNCGLSNHQLSLIRKRQQEILQREKDMKSEDDEKMNVDNQDNIEVAVATCEQCGFSGPRVKFSSPSQQFCSLKCARKYKTRITGGVHSYNKLWQNNHVSRRGKSRIRNLSSLSNKPRRGRPSYVAKKEEDVLSSSQSLSGSNSFSDDDKFSSSDSASVFSYSPTPSPEPTVPYLGGKPVQPGQWSVDDVWNYMRSLPDAVQYAADFRAQEIDGSALLLLHEEHLVSSMNFPLGPALKLCAHIDRLREKDFYDILATTLKDLTKRDIDILSLFLD</sequence>
<keyword evidence="3 7" id="KW-0863">Zinc-finger</keyword>
<dbReference type="InterPro" id="IPR001660">
    <property type="entry name" value="SAM"/>
</dbReference>
<dbReference type="InterPro" id="IPR012313">
    <property type="entry name" value="Znf_FCS"/>
</dbReference>
<dbReference type="SUPFAM" id="SSF47769">
    <property type="entry name" value="SAM/Pointed domain"/>
    <property type="match status" value="1"/>
</dbReference>
<feature type="region of interest" description="Disordered" evidence="8">
    <location>
        <begin position="160"/>
        <end position="211"/>
    </location>
</feature>
<evidence type="ECO:0000256" key="7">
    <source>
        <dbReference type="PROSITE-ProRule" id="PRU00367"/>
    </source>
</evidence>
<evidence type="ECO:0000259" key="9">
    <source>
        <dbReference type="PROSITE" id="PS50105"/>
    </source>
</evidence>
<dbReference type="InterPro" id="IPR038603">
    <property type="entry name" value="Znf_FCS_sf"/>
</dbReference>
<evidence type="ECO:0000259" key="10">
    <source>
        <dbReference type="PROSITE" id="PS51024"/>
    </source>
</evidence>
<dbReference type="Gene3D" id="3.30.60.160">
    <property type="match status" value="1"/>
</dbReference>
<reference evidence="11 12" key="1">
    <citation type="submission" date="2024-02" db="EMBL/GenBank/DDBJ databases">
        <authorList>
            <person name="Daric V."/>
            <person name="Darras S."/>
        </authorList>
    </citation>
    <scope>NUCLEOTIDE SEQUENCE [LARGE SCALE GENOMIC DNA]</scope>
</reference>
<dbReference type="EMBL" id="CAWYQH010000096">
    <property type="protein sequence ID" value="CAK8683023.1"/>
    <property type="molecule type" value="Genomic_DNA"/>
</dbReference>
<evidence type="ECO:0000313" key="12">
    <source>
        <dbReference type="Proteomes" id="UP001642483"/>
    </source>
</evidence>
<evidence type="ECO:0000256" key="8">
    <source>
        <dbReference type="SAM" id="MobiDB-lite"/>
    </source>
</evidence>
<evidence type="ECO:0000256" key="5">
    <source>
        <dbReference type="ARBA" id="ARBA00023125"/>
    </source>
</evidence>
<dbReference type="PANTHER" id="PTHR12247:SF138">
    <property type="entry name" value="POLYHOMEOTIC DISTAL, ISOFORM A-RELATED"/>
    <property type="match status" value="1"/>
</dbReference>
<comment type="caution">
    <text evidence="11">The sequence shown here is derived from an EMBL/GenBank/DDBJ whole genome shotgun (WGS) entry which is preliminary data.</text>
</comment>
<proteinExistence type="predicted"/>
<dbReference type="PROSITE" id="PS50105">
    <property type="entry name" value="SAM_DOMAIN"/>
    <property type="match status" value="1"/>
</dbReference>
<accession>A0ABP0FUL5</accession>
<keyword evidence="12" id="KW-1185">Reference proteome</keyword>
<feature type="region of interest" description="Disordered" evidence="8">
    <location>
        <begin position="1"/>
        <end position="26"/>
    </location>
</feature>
<keyword evidence="2" id="KW-0479">Metal-binding</keyword>
<dbReference type="PANTHER" id="PTHR12247">
    <property type="entry name" value="POLYCOMB GROUP PROTEIN"/>
    <property type="match status" value="1"/>
</dbReference>
<dbReference type="SMART" id="SM00454">
    <property type="entry name" value="SAM"/>
    <property type="match status" value="1"/>
</dbReference>
<feature type="domain" description="FCS-type" evidence="10">
    <location>
        <begin position="101"/>
        <end position="136"/>
    </location>
</feature>
<evidence type="ECO:0000256" key="6">
    <source>
        <dbReference type="ARBA" id="ARBA00023242"/>
    </source>
</evidence>
<gene>
    <name evidence="11" type="ORF">CVLEPA_LOCUS14140</name>
</gene>
<evidence type="ECO:0000256" key="3">
    <source>
        <dbReference type="ARBA" id="ARBA00022771"/>
    </source>
</evidence>
<dbReference type="InterPro" id="IPR013761">
    <property type="entry name" value="SAM/pointed_sf"/>
</dbReference>
<name>A0ABP0FUL5_CLALP</name>